<dbReference type="GO" id="GO:0003910">
    <property type="term" value="F:DNA ligase (ATP) activity"/>
    <property type="evidence" value="ECO:0007669"/>
    <property type="project" value="UniProtKB-EC"/>
</dbReference>
<comment type="cofactor">
    <cofactor evidence="1">
        <name>a divalent metal cation</name>
        <dbReference type="ChEBI" id="CHEBI:60240"/>
    </cofactor>
</comment>
<organism evidence="8 9">
    <name type="scientific">Campylobacter lanienae NCTC 13004</name>
    <dbReference type="NCBI Taxonomy" id="1031753"/>
    <lineage>
        <taxon>Bacteria</taxon>
        <taxon>Pseudomonadati</taxon>
        <taxon>Campylobacterota</taxon>
        <taxon>Epsilonproteobacteria</taxon>
        <taxon>Campylobacterales</taxon>
        <taxon>Campylobacteraceae</taxon>
        <taxon>Campylobacter</taxon>
    </lineage>
</organism>
<name>A0A1X9SL63_9BACT</name>
<dbReference type="SUPFAM" id="SSF56091">
    <property type="entry name" value="DNA ligase/mRNA capping enzyme, catalytic domain"/>
    <property type="match status" value="1"/>
</dbReference>
<dbReference type="PANTHER" id="PTHR47810:SF1">
    <property type="entry name" value="DNA LIGASE B"/>
    <property type="match status" value="1"/>
</dbReference>
<dbReference type="Gene3D" id="3.30.1490.70">
    <property type="match status" value="1"/>
</dbReference>
<dbReference type="Gene3D" id="2.40.50.140">
    <property type="entry name" value="Nucleic acid-binding proteins"/>
    <property type="match status" value="1"/>
</dbReference>
<dbReference type="GO" id="GO:0003911">
    <property type="term" value="F:DNA ligase (NAD+) activity"/>
    <property type="evidence" value="ECO:0007669"/>
    <property type="project" value="UniProtKB-EC"/>
</dbReference>
<protein>
    <submittedName>
        <fullName evidence="8">DNA ligase</fullName>
        <ecNumber evidence="8">6.5.1.2</ecNumber>
    </submittedName>
</protein>
<dbReference type="PROSITE" id="PS50160">
    <property type="entry name" value="DNA_LIGASE_A3"/>
    <property type="match status" value="1"/>
</dbReference>
<evidence type="ECO:0000256" key="4">
    <source>
        <dbReference type="ARBA" id="ARBA00022763"/>
    </source>
</evidence>
<dbReference type="EMBL" id="CP015578">
    <property type="protein sequence ID" value="ARQ96962.1"/>
    <property type="molecule type" value="Genomic_DNA"/>
</dbReference>
<dbReference type="SUPFAM" id="SSF50249">
    <property type="entry name" value="Nucleic acid-binding proteins"/>
    <property type="match status" value="1"/>
</dbReference>
<dbReference type="Gene3D" id="3.30.470.30">
    <property type="entry name" value="DNA ligase/mRNA capping enzyme"/>
    <property type="match status" value="1"/>
</dbReference>
<dbReference type="GeneID" id="46920662"/>
<dbReference type="PANTHER" id="PTHR47810">
    <property type="entry name" value="DNA LIGASE"/>
    <property type="match status" value="1"/>
</dbReference>
<keyword evidence="2 8" id="KW-0436">Ligase</keyword>
<dbReference type="KEGG" id="clx:CLAN_0191"/>
<dbReference type="NCBIfam" id="NF006592">
    <property type="entry name" value="PRK09125.1"/>
    <property type="match status" value="1"/>
</dbReference>
<dbReference type="GO" id="GO:0005524">
    <property type="term" value="F:ATP binding"/>
    <property type="evidence" value="ECO:0007669"/>
    <property type="project" value="InterPro"/>
</dbReference>
<evidence type="ECO:0000256" key="3">
    <source>
        <dbReference type="ARBA" id="ARBA00022705"/>
    </source>
</evidence>
<evidence type="ECO:0000313" key="9">
    <source>
        <dbReference type="Proteomes" id="UP000202031"/>
    </source>
</evidence>
<reference evidence="9" key="1">
    <citation type="journal article" date="2017" name="Genome Biol. Evol.">
        <title>Comparative Genomic Analysis Identifies a Campylobacter Clade Deficient in Selenium Metabolism.</title>
        <authorList>
            <person name="Miller W.G."/>
            <person name="Yee E."/>
            <person name="Lopes B.S."/>
            <person name="Chapman M.H."/>
            <person name="Huynh S."/>
            <person name="Bono J.L."/>
            <person name="Parker C.T."/>
            <person name="Strachan N.J.C."/>
            <person name="Forbes K.J."/>
        </authorList>
    </citation>
    <scope>NUCLEOTIDE SEQUENCE [LARGE SCALE GENOMIC DNA]</scope>
    <source>
        <strain evidence="9">NCTC 13004</strain>
    </source>
</reference>
<dbReference type="InterPro" id="IPR016059">
    <property type="entry name" value="DNA_ligase_ATP-dep_CS"/>
</dbReference>
<evidence type="ECO:0000256" key="6">
    <source>
        <dbReference type="ARBA" id="ARBA00034003"/>
    </source>
</evidence>
<keyword evidence="3" id="KW-0235">DNA replication</keyword>
<gene>
    <name evidence="8" type="primary">lig</name>
    <name evidence="8" type="ORF">CLAN_0191</name>
</gene>
<comment type="catalytic activity">
    <reaction evidence="6">
        <text>ATP + (deoxyribonucleotide)n-3'-hydroxyl + 5'-phospho-(deoxyribonucleotide)m = (deoxyribonucleotide)n+m + AMP + diphosphate.</text>
        <dbReference type="EC" id="6.5.1.1"/>
    </reaction>
</comment>
<dbReference type="InterPro" id="IPR029319">
    <property type="entry name" value="DNA_ligase_OB"/>
</dbReference>
<reference evidence="9" key="2">
    <citation type="journal article" date="2017" name="Genome Biol. Evol.">
        <title>Comparative genomic analysis identifies a Campylobacter clade deficient in selenium metabolism.</title>
        <authorList>
            <person name="Miller W.G."/>
            <person name="Yee E."/>
            <person name="Lopes B.S."/>
            <person name="Chapman M.H."/>
            <person name="Huynh S."/>
            <person name="Bono J.L."/>
            <person name="Parker C.T."/>
            <person name="Strachan N.J.C."/>
            <person name="Forbes K.J."/>
        </authorList>
    </citation>
    <scope>NUCLEOTIDE SEQUENCE [LARGE SCALE GENOMIC DNA]</scope>
    <source>
        <strain evidence="9">NCTC 13004</strain>
    </source>
</reference>
<dbReference type="RefSeq" id="WP_232045845.1">
    <property type="nucleotide sequence ID" value="NZ_CP015578.1"/>
</dbReference>
<dbReference type="Proteomes" id="UP000202031">
    <property type="component" value="Chromosome"/>
</dbReference>
<accession>A0A1X9SL63</accession>
<evidence type="ECO:0000256" key="1">
    <source>
        <dbReference type="ARBA" id="ARBA00001968"/>
    </source>
</evidence>
<evidence type="ECO:0000256" key="5">
    <source>
        <dbReference type="ARBA" id="ARBA00023204"/>
    </source>
</evidence>
<dbReference type="Pfam" id="PF01068">
    <property type="entry name" value="DNA_ligase_A_M"/>
    <property type="match status" value="1"/>
</dbReference>
<keyword evidence="4" id="KW-0227">DNA damage</keyword>
<dbReference type="CDD" id="cd08041">
    <property type="entry name" value="OBF_kDNA_ligase_like"/>
    <property type="match status" value="1"/>
</dbReference>
<keyword evidence="5" id="KW-0234">DNA repair</keyword>
<proteinExistence type="predicted"/>
<dbReference type="Pfam" id="PF14743">
    <property type="entry name" value="DNA_ligase_OB_2"/>
    <property type="match status" value="1"/>
</dbReference>
<evidence type="ECO:0000259" key="7">
    <source>
        <dbReference type="PROSITE" id="PS50160"/>
    </source>
</evidence>
<evidence type="ECO:0000256" key="2">
    <source>
        <dbReference type="ARBA" id="ARBA00022598"/>
    </source>
</evidence>
<dbReference type="CDD" id="cd07896">
    <property type="entry name" value="Adenylation_kDNA_ligase_like"/>
    <property type="match status" value="1"/>
</dbReference>
<dbReference type="EC" id="6.5.1.2" evidence="8"/>
<dbReference type="InterPro" id="IPR012310">
    <property type="entry name" value="DNA_ligase_ATP-dep_cent"/>
</dbReference>
<dbReference type="GO" id="GO:0006310">
    <property type="term" value="P:DNA recombination"/>
    <property type="evidence" value="ECO:0007669"/>
    <property type="project" value="InterPro"/>
</dbReference>
<dbReference type="GO" id="GO:0006281">
    <property type="term" value="P:DNA repair"/>
    <property type="evidence" value="ECO:0007669"/>
    <property type="project" value="UniProtKB-KW"/>
</dbReference>
<dbReference type="InterPro" id="IPR012340">
    <property type="entry name" value="NA-bd_OB-fold"/>
</dbReference>
<dbReference type="PROSITE" id="PS00333">
    <property type="entry name" value="DNA_LIGASE_A2"/>
    <property type="match status" value="1"/>
</dbReference>
<dbReference type="GO" id="GO:0006260">
    <property type="term" value="P:DNA replication"/>
    <property type="evidence" value="ECO:0007669"/>
    <property type="project" value="UniProtKB-KW"/>
</dbReference>
<dbReference type="AlphaFoldDB" id="A0A1X9SL63"/>
<dbReference type="InterPro" id="IPR050326">
    <property type="entry name" value="NAD_dep_DNA_ligaseB"/>
</dbReference>
<feature type="domain" description="ATP-dependent DNA ligase family profile" evidence="7">
    <location>
        <begin position="119"/>
        <end position="189"/>
    </location>
</feature>
<evidence type="ECO:0000313" key="8">
    <source>
        <dbReference type="EMBL" id="ARQ96962.1"/>
    </source>
</evidence>
<sequence length="271" mass="31113">MIRFLVLFWLFCATSFGEVMLLKEYKDENLTGWVMSEKYDGVRAIWDGKVLKSRSGKIINAPTKFINELPDFALDGELWSGVGEFEFIASTVLDETPDDRAWDKIKYMVFDLPKFDGNLYQKMDYLNNFLKANPSEFIRVIEQIEIKDNNHAFAFLDELVASGAEGVVVRDPNAKYISGRSSSILKLKKWHDSECEIVAINEGKGRLKRTMGSLNCVDIFSKIEFKIGSGFSDEMRANPPKIGTIITYKFQNLTKNNKPRFPIFLRIKRSE</sequence>